<dbReference type="RefSeq" id="WP_065270987.1">
    <property type="nucleotide sequence ID" value="NZ_CP015124.1"/>
</dbReference>
<evidence type="ECO:0000313" key="2">
    <source>
        <dbReference type="Proteomes" id="UP000092565"/>
    </source>
</evidence>
<dbReference type="AlphaFoldDB" id="A0A1B0ZP85"/>
<sequence>MDFNIIAPMAVTDVELTASNIPEDDHPEWAAGTNYAKGDLVISLTSHRIYQSMQDGNLGNDPLTDDGSWWFDLRATNRWSAFDQRRSNTASHPDQITYSITPTQDCDAIALFGLTAGSVRIEVWDGPSRIYDQTFVMVDTGHVVSVYTWFFGGIVYTRQKVLNGFPGYIGHRIDITIAAVGATAKVGHIVLGRNHLLGQVMNLPRISFVSHSRKGYDDFGDEILVKRGSTRKIEVALLVPTIQAPRVMDIMAEIDGLATAFYASGTGPTYGIEGLGFLDDHGQPLDVAGESTFPLIMKTLK</sequence>
<protein>
    <submittedName>
        <fullName evidence="1">Uncharacterized protein</fullName>
    </submittedName>
</protein>
<organism evidence="1 2">
    <name type="scientific">Phaeobacter gallaeciensis</name>
    <dbReference type="NCBI Taxonomy" id="60890"/>
    <lineage>
        <taxon>Bacteria</taxon>
        <taxon>Pseudomonadati</taxon>
        <taxon>Pseudomonadota</taxon>
        <taxon>Alphaproteobacteria</taxon>
        <taxon>Rhodobacterales</taxon>
        <taxon>Roseobacteraceae</taxon>
        <taxon>Phaeobacter</taxon>
    </lineage>
</organism>
<keyword evidence="2" id="KW-1185">Reference proteome</keyword>
<reference evidence="1 2" key="1">
    <citation type="submission" date="2016-04" db="EMBL/GenBank/DDBJ databases">
        <authorList>
            <person name="Evans L.H."/>
            <person name="Alamgir A."/>
            <person name="Owens N."/>
            <person name="Weber N.D."/>
            <person name="Virtaneva K."/>
            <person name="Barbian K."/>
            <person name="Babar A."/>
            <person name="Rosenke K."/>
        </authorList>
    </citation>
    <scope>NUCLEOTIDE SEQUENCE [LARGE SCALE GENOMIC DNA]</scope>
    <source>
        <strain evidence="1 2">JL2886</strain>
    </source>
</reference>
<proteinExistence type="predicted"/>
<evidence type="ECO:0000313" key="1">
    <source>
        <dbReference type="EMBL" id="ANP35931.1"/>
    </source>
</evidence>
<accession>A0A1B0ZP85</accession>
<dbReference type="Proteomes" id="UP000092565">
    <property type="component" value="Chromosome"/>
</dbReference>
<name>A0A1B0ZP85_9RHOB</name>
<gene>
    <name evidence="1" type="ORF">JL2886_01009</name>
</gene>
<dbReference type="EMBL" id="CP015124">
    <property type="protein sequence ID" value="ANP35931.1"/>
    <property type="molecule type" value="Genomic_DNA"/>
</dbReference>
<dbReference type="OrthoDB" id="7456251at2"/>
<dbReference type="PATRIC" id="fig|60890.4.peg.982"/>